<feature type="region of interest" description="Disordered" evidence="1">
    <location>
        <begin position="1"/>
        <end position="53"/>
    </location>
</feature>
<feature type="region of interest" description="Disordered" evidence="1">
    <location>
        <begin position="72"/>
        <end position="146"/>
    </location>
</feature>
<proteinExistence type="predicted"/>
<dbReference type="EMBL" id="CP012382">
    <property type="protein sequence ID" value="AKZ54767.1"/>
    <property type="molecule type" value="Genomic_DNA"/>
</dbReference>
<dbReference type="KEGG" id="samb:SAM23877_1718"/>
<feature type="compositionally biased region" description="Basic residues" evidence="1">
    <location>
        <begin position="104"/>
        <end position="116"/>
    </location>
</feature>
<evidence type="ECO:0000313" key="2">
    <source>
        <dbReference type="EMBL" id="AKZ54767.1"/>
    </source>
</evidence>
<dbReference type="Proteomes" id="UP000061018">
    <property type="component" value="Chromosome"/>
</dbReference>
<name>A0A0K2APJ3_STRA7</name>
<feature type="compositionally biased region" description="Basic residues" evidence="1">
    <location>
        <begin position="22"/>
        <end position="32"/>
    </location>
</feature>
<evidence type="ECO:0000256" key="1">
    <source>
        <dbReference type="SAM" id="MobiDB-lite"/>
    </source>
</evidence>
<gene>
    <name evidence="2" type="ORF">SAM23877_1718</name>
</gene>
<organism evidence="2 3">
    <name type="scientific">Streptomyces ambofaciens (strain ATCC 23877 / 3486 / DSM 40053 / JCM 4204 / NBRC 12836 / NRRL B-2516)</name>
    <dbReference type="NCBI Taxonomy" id="278992"/>
    <lineage>
        <taxon>Bacteria</taxon>
        <taxon>Bacillati</taxon>
        <taxon>Actinomycetota</taxon>
        <taxon>Actinomycetes</taxon>
        <taxon>Kitasatosporales</taxon>
        <taxon>Streptomycetaceae</taxon>
        <taxon>Streptomyces</taxon>
    </lineage>
</organism>
<dbReference type="AlphaFoldDB" id="A0A0K2APJ3"/>
<reference evidence="3" key="1">
    <citation type="journal article" date="2015" name="J. Biotechnol.">
        <title>Complete genome sequence of Streptomyces ambofaciens ATCC 23877, the spiramycin producer.</title>
        <authorList>
            <person name="Thibessard A."/>
            <person name="Haas D."/>
            <person name="Gerbaud C."/>
            <person name="Aigle B."/>
            <person name="Lautru S."/>
            <person name="Pernodet J.L."/>
            <person name="Leblond P."/>
        </authorList>
    </citation>
    <scope>NUCLEOTIDE SEQUENCE [LARGE SCALE GENOMIC DNA]</scope>
    <source>
        <strain evidence="3">ATCC 23877 / 3486 / DSM 40053 / JCM 4204 / NBRC 12836 / NRRL B-2516</strain>
    </source>
</reference>
<sequence length="146" mass="15369">MLPPRRAVRPHHPGPGLARPHPGGRGRPHPARAPRDPRRAARPGRGGGAFVGDGAHRVRGAVAAFQPLNVPAGGAVARRVSGRRERGSDPFTSPRKGAAEGPSARRKVGGYARVRRKEALGDRARGGSRAGRPGHGGRVRGLERCR</sequence>
<protein>
    <submittedName>
        <fullName evidence="2">Uncharacterized protein</fullName>
    </submittedName>
</protein>
<feature type="compositionally biased region" description="Basic residues" evidence="1">
    <location>
        <begin position="1"/>
        <end position="12"/>
    </location>
</feature>
<accession>A0A0K2APJ3</accession>
<evidence type="ECO:0000313" key="3">
    <source>
        <dbReference type="Proteomes" id="UP000061018"/>
    </source>
</evidence>